<keyword evidence="1" id="KW-0812">Transmembrane</keyword>
<dbReference type="OrthoDB" id="1683820at2"/>
<keyword evidence="1" id="KW-0472">Membrane</keyword>
<keyword evidence="3" id="KW-1185">Reference proteome</keyword>
<evidence type="ECO:0000313" key="3">
    <source>
        <dbReference type="Proteomes" id="UP000175744"/>
    </source>
</evidence>
<sequence>MIDLESLDSCEIAVLATTIALGMAKDKTPDELNVLGNFVVAVGGILLTIAALEQSQSEKN</sequence>
<evidence type="ECO:0000256" key="1">
    <source>
        <dbReference type="SAM" id="Phobius"/>
    </source>
</evidence>
<reference evidence="2 3" key="1">
    <citation type="submission" date="2016-06" db="EMBL/GenBank/DDBJ databases">
        <title>Genome sequence of Clostridium acetireducens DSM 10703.</title>
        <authorList>
            <person name="Poehlein A."/>
            <person name="Fluechter S."/>
            <person name="Duerre P."/>
            <person name="Daniel R."/>
        </authorList>
    </citation>
    <scope>NUCLEOTIDE SEQUENCE [LARGE SCALE GENOMIC DNA]</scope>
    <source>
        <strain evidence="2 3">DSM 10703</strain>
    </source>
</reference>
<dbReference type="RefSeq" id="WP_070110603.1">
    <property type="nucleotide sequence ID" value="NZ_LZFO01000024.1"/>
</dbReference>
<dbReference type="AlphaFoldDB" id="A0A1E8EYE7"/>
<organism evidence="2 3">
    <name type="scientific">Clostridium acetireducens DSM 10703</name>
    <dbReference type="NCBI Taxonomy" id="1121290"/>
    <lineage>
        <taxon>Bacteria</taxon>
        <taxon>Bacillati</taxon>
        <taxon>Bacillota</taxon>
        <taxon>Clostridia</taxon>
        <taxon>Eubacteriales</taxon>
        <taxon>Clostridiaceae</taxon>
        <taxon>Clostridium</taxon>
    </lineage>
</organism>
<keyword evidence="1" id="KW-1133">Transmembrane helix</keyword>
<dbReference type="EMBL" id="LZFO01000024">
    <property type="protein sequence ID" value="OFI05549.1"/>
    <property type="molecule type" value="Genomic_DNA"/>
</dbReference>
<protein>
    <submittedName>
        <fullName evidence="2">Uncharacterized protein</fullName>
    </submittedName>
</protein>
<proteinExistence type="predicted"/>
<name>A0A1E8EYE7_9CLOT</name>
<comment type="caution">
    <text evidence="2">The sequence shown here is derived from an EMBL/GenBank/DDBJ whole genome shotgun (WGS) entry which is preliminary data.</text>
</comment>
<dbReference type="STRING" id="1121290.CLAOCE_16320"/>
<dbReference type="Proteomes" id="UP000175744">
    <property type="component" value="Unassembled WGS sequence"/>
</dbReference>
<feature type="transmembrane region" description="Helical" evidence="1">
    <location>
        <begin position="34"/>
        <end position="52"/>
    </location>
</feature>
<accession>A0A1E8EYE7</accession>
<evidence type="ECO:0000313" key="2">
    <source>
        <dbReference type="EMBL" id="OFI05549.1"/>
    </source>
</evidence>
<gene>
    <name evidence="2" type="ORF">CLOACE_16320</name>
</gene>